<accession>A0A7Y7WAW9</accession>
<gene>
    <name evidence="1" type="ORF">HX829_02595</name>
</gene>
<name>A0A7Y7WAW9_9PSED</name>
<dbReference type="RefSeq" id="WP_100943270.1">
    <property type="nucleotide sequence ID" value="NZ_JACAPU010000002.1"/>
</dbReference>
<reference evidence="1 2" key="1">
    <citation type="submission" date="2020-04" db="EMBL/GenBank/DDBJ databases">
        <title>Molecular characterization of pseudomonads from Agaricus bisporus reveal novel blotch 2 pathogens in Western Europe.</title>
        <authorList>
            <person name="Taparia T."/>
            <person name="Krijger M."/>
            <person name="Haynes E."/>
            <person name="Elpinstone J.G."/>
            <person name="Noble R."/>
            <person name="Van Der Wolf J."/>
        </authorList>
    </citation>
    <scope>NUCLEOTIDE SEQUENCE [LARGE SCALE GENOMIC DNA]</scope>
    <source>
        <strain evidence="1 2">F1001</strain>
    </source>
</reference>
<organism evidence="1 2">
    <name type="scientific">Pseudomonas gingeri</name>
    <dbReference type="NCBI Taxonomy" id="117681"/>
    <lineage>
        <taxon>Bacteria</taxon>
        <taxon>Pseudomonadati</taxon>
        <taxon>Pseudomonadota</taxon>
        <taxon>Gammaproteobacteria</taxon>
        <taxon>Pseudomonadales</taxon>
        <taxon>Pseudomonadaceae</taxon>
        <taxon>Pseudomonas</taxon>
    </lineage>
</organism>
<dbReference type="Proteomes" id="UP000582981">
    <property type="component" value="Unassembled WGS sequence"/>
</dbReference>
<comment type="caution">
    <text evidence="1">The sequence shown here is derived from an EMBL/GenBank/DDBJ whole genome shotgun (WGS) entry which is preliminary data.</text>
</comment>
<proteinExistence type="predicted"/>
<protein>
    <submittedName>
        <fullName evidence="1">Uncharacterized protein</fullName>
    </submittedName>
</protein>
<dbReference type="EMBL" id="JACAPU010000002">
    <property type="protein sequence ID" value="NWB45369.1"/>
    <property type="molecule type" value="Genomic_DNA"/>
</dbReference>
<evidence type="ECO:0000313" key="2">
    <source>
        <dbReference type="Proteomes" id="UP000582981"/>
    </source>
</evidence>
<dbReference type="AlphaFoldDB" id="A0A7Y7WAW9"/>
<evidence type="ECO:0000313" key="1">
    <source>
        <dbReference type="EMBL" id="NWB45369.1"/>
    </source>
</evidence>
<sequence length="63" mass="6815">MEQPLIQMDAATGTGVALFRYLSQGIEACTGLETIARSMALCQQAESLSAPLLIERHWQAVPP</sequence>